<dbReference type="NCBIfam" id="TIGR03625">
    <property type="entry name" value="L3_bact"/>
    <property type="match status" value="1"/>
</dbReference>
<dbReference type="GO" id="GO:0022625">
    <property type="term" value="C:cytosolic large ribosomal subunit"/>
    <property type="evidence" value="ECO:0007669"/>
    <property type="project" value="TreeGrafter"/>
</dbReference>
<evidence type="ECO:0000313" key="12">
    <source>
        <dbReference type="EMBL" id="CRI46141.1"/>
    </source>
</evidence>
<dbReference type="EMBL" id="LN847254">
    <property type="protein sequence ID" value="CRI53371.1"/>
    <property type="molecule type" value="Genomic_DNA"/>
</dbReference>
<dbReference type="GO" id="GO:0006412">
    <property type="term" value="P:translation"/>
    <property type="evidence" value="ECO:0007669"/>
    <property type="project" value="UniProtKB-UniRule"/>
</dbReference>
<dbReference type="EMBL" id="LN847240">
    <property type="protein sequence ID" value="CRI50693.1"/>
    <property type="molecule type" value="Genomic_DNA"/>
</dbReference>
<dbReference type="AlphaFoldDB" id="A0A0F7WPQ9"/>
<dbReference type="EMBL" id="LN849043">
    <property type="protein sequence ID" value="CRI73314.1"/>
    <property type="molecule type" value="Genomic_DNA"/>
</dbReference>
<comment type="function">
    <text evidence="7">One of the primary rRNA binding proteins, it binds directly near the 3'-end of the 23S rRNA, where it nucleates assembly of the 50S subunit.</text>
</comment>
<dbReference type="EMBL" id="LN847004">
    <property type="protein sequence ID" value="CRI40545.1"/>
    <property type="molecule type" value="Genomic_DNA"/>
</dbReference>
<dbReference type="PATRIC" id="fig|83558.13.peg.686"/>
<accession>A0A0F7WPQ9</accession>
<dbReference type="FunFam" id="2.40.30.10:FF:000004">
    <property type="entry name" value="50S ribosomal protein L3"/>
    <property type="match status" value="1"/>
</dbReference>
<dbReference type="PANTHER" id="PTHR11229">
    <property type="entry name" value="50S RIBOSOMAL PROTEIN L3"/>
    <property type="match status" value="1"/>
</dbReference>
<protein>
    <recommendedName>
        <fullName evidence="6 7">Large ribosomal subunit protein uL3</fullName>
    </recommendedName>
</protein>
<dbReference type="InterPro" id="IPR000597">
    <property type="entry name" value="Ribosomal_uL3"/>
</dbReference>
<evidence type="ECO:0000313" key="8">
    <source>
        <dbReference type="EMBL" id="CRI38282.1"/>
    </source>
</evidence>
<evidence type="ECO:0000313" key="17">
    <source>
        <dbReference type="EMBL" id="CRI53371.1"/>
    </source>
</evidence>
<evidence type="ECO:0000256" key="7">
    <source>
        <dbReference type="HAMAP-Rule" id="MF_01325"/>
    </source>
</evidence>
<evidence type="ECO:0000313" key="15">
    <source>
        <dbReference type="EMBL" id="CRI50693.1"/>
    </source>
</evidence>
<dbReference type="HAMAP" id="MF_01325_B">
    <property type="entry name" value="Ribosomal_uL3_B"/>
    <property type="match status" value="1"/>
</dbReference>
<evidence type="ECO:0000256" key="4">
    <source>
        <dbReference type="ARBA" id="ARBA00022980"/>
    </source>
</evidence>
<evidence type="ECO:0000313" key="9">
    <source>
        <dbReference type="EMBL" id="CRI40545.1"/>
    </source>
</evidence>
<keyword evidence="2 7" id="KW-0699">rRNA-binding</keyword>
<organism evidence="8">
    <name type="scientific">Chlamydia pneumoniae</name>
    <name type="common">Chlamydophila pneumoniae</name>
    <dbReference type="NCBI Taxonomy" id="83558"/>
    <lineage>
        <taxon>Bacteria</taxon>
        <taxon>Pseudomonadati</taxon>
        <taxon>Chlamydiota</taxon>
        <taxon>Chlamydiia</taxon>
        <taxon>Chlamydiales</taxon>
        <taxon>Chlamydiaceae</taxon>
        <taxon>Chlamydia/Chlamydophila group</taxon>
        <taxon>Chlamydia</taxon>
    </lineage>
</organism>
<dbReference type="EMBL" id="LN847227">
    <property type="protein sequence ID" value="CRI46141.1"/>
    <property type="molecule type" value="Genomic_DNA"/>
</dbReference>
<dbReference type="InterPro" id="IPR019927">
    <property type="entry name" value="Ribosomal_uL3_bac/org-type"/>
</dbReference>
<keyword evidence="5 7" id="KW-0687">Ribonucleoprotein</keyword>
<evidence type="ECO:0000313" key="11">
    <source>
        <dbReference type="EMBL" id="CRI43902.1"/>
    </source>
</evidence>
<evidence type="ECO:0000256" key="6">
    <source>
        <dbReference type="ARBA" id="ARBA00035243"/>
    </source>
</evidence>
<gene>
    <name evidence="7" type="primary">rplC</name>
    <name evidence="8" type="ORF">BN1224_CV15_C_01150</name>
    <name evidence="10" type="ORF">BN1224_GiD_A_06740</name>
    <name evidence="11" type="ORF">BN1224_H12_EK_00410</name>
    <name evidence="12" type="ORF">BN1224_MUL2216_F_01960</name>
    <name evidence="13" type="ORF">BN1224_Panola_J_00800</name>
    <name evidence="15" type="ORF">BN1224_PB1_B_06620</name>
    <name evidence="14" type="ORF">BN1224_U1271_C_05040</name>
    <name evidence="16" type="ORF">BN1224_UZG1_A_06750</name>
    <name evidence="17" type="ORF">BN1224_Wien2_G_03000</name>
    <name evidence="18" type="ORF">BN1224_YK41_BR_00910</name>
    <name evidence="9" type="ORF">CWL029c_D_01820</name>
</gene>
<dbReference type="SUPFAM" id="SSF50447">
    <property type="entry name" value="Translation proteins"/>
    <property type="match status" value="1"/>
</dbReference>
<evidence type="ECO:0000313" key="13">
    <source>
        <dbReference type="EMBL" id="CRI47271.1"/>
    </source>
</evidence>
<evidence type="ECO:0000256" key="1">
    <source>
        <dbReference type="ARBA" id="ARBA00006540"/>
    </source>
</evidence>
<dbReference type="Gene3D" id="2.40.30.10">
    <property type="entry name" value="Translation factors"/>
    <property type="match status" value="1"/>
</dbReference>
<dbReference type="EMBL" id="LN847235">
    <property type="protein sequence ID" value="CRI47271.1"/>
    <property type="molecule type" value="Genomic_DNA"/>
</dbReference>
<reference evidence="8" key="1">
    <citation type="submission" date="2015-05" db="EMBL/GenBank/DDBJ databases">
        <authorList>
            <person name="Rattei Thomas"/>
        </authorList>
    </citation>
    <scope>NUCLEOTIDE SEQUENCE</scope>
    <source>
        <strain evidence="8">CV15</strain>
        <strain evidence="9">CWL029c</strain>
        <strain evidence="10">GiD</strain>
        <strain evidence="11">H12</strain>
        <strain evidence="12">MUL2216</strain>
        <strain evidence="13">Panola</strain>
        <strain evidence="15">PB1</strain>
        <strain evidence="14">U1271</strain>
        <strain evidence="16">UZG1</strain>
        <strain evidence="17">Wien2</strain>
        <strain evidence="18">YK41</strain>
    </source>
</reference>
<dbReference type="GO" id="GO:0019843">
    <property type="term" value="F:rRNA binding"/>
    <property type="evidence" value="ECO:0007669"/>
    <property type="project" value="UniProtKB-UniRule"/>
</dbReference>
<sequence length="223" mass="24070">MDKFMRSHISVMGKKEGMIHIFDKDGSLVACSVIRVEPNVVTQIKTKESDGYFSLQIGAEEMNAPAHTITKRVSKPKLGHLRKAGGRVFRFLKEVRGSEEALNGVSLGDAFGLEVFEDVSSVDVRGISKGKGFQGVMKKFGFRGGPGSHGSGFHRHAGSIGMRSTPGRCFPGSKRPSHMGAENVTVKNLEVIKVDLEKKVLLVKGAIPGARGSIVIVKHSSRT</sequence>
<evidence type="ECO:0000313" key="16">
    <source>
        <dbReference type="EMBL" id="CRI51820.1"/>
    </source>
</evidence>
<dbReference type="EMBL" id="LN847244">
    <property type="protein sequence ID" value="CRI49564.1"/>
    <property type="molecule type" value="Genomic_DNA"/>
</dbReference>
<evidence type="ECO:0000256" key="3">
    <source>
        <dbReference type="ARBA" id="ARBA00022884"/>
    </source>
</evidence>
<dbReference type="EMBL" id="LN847245">
    <property type="protein sequence ID" value="CRI51820.1"/>
    <property type="molecule type" value="Genomic_DNA"/>
</dbReference>
<dbReference type="Gene3D" id="3.30.160.810">
    <property type="match status" value="1"/>
</dbReference>
<dbReference type="GO" id="GO:0003735">
    <property type="term" value="F:structural constituent of ribosome"/>
    <property type="evidence" value="ECO:0007669"/>
    <property type="project" value="UniProtKB-UniRule"/>
</dbReference>
<comment type="similarity">
    <text evidence="1 7">Belongs to the universal ribosomal protein uL3 family.</text>
</comment>
<name>A0A0F7WPQ9_CHLPN</name>
<dbReference type="PANTHER" id="PTHR11229:SF16">
    <property type="entry name" value="LARGE RIBOSOMAL SUBUNIT PROTEIN UL3C"/>
    <property type="match status" value="1"/>
</dbReference>
<evidence type="ECO:0000256" key="2">
    <source>
        <dbReference type="ARBA" id="ARBA00022730"/>
    </source>
</evidence>
<evidence type="ECO:0000313" key="14">
    <source>
        <dbReference type="EMBL" id="CRI49564.1"/>
    </source>
</evidence>
<evidence type="ECO:0000313" key="18">
    <source>
        <dbReference type="EMBL" id="CRI73314.1"/>
    </source>
</evidence>
<evidence type="ECO:0000256" key="5">
    <source>
        <dbReference type="ARBA" id="ARBA00023274"/>
    </source>
</evidence>
<dbReference type="Pfam" id="PF00297">
    <property type="entry name" value="Ribosomal_L3"/>
    <property type="match status" value="1"/>
</dbReference>
<evidence type="ECO:0000313" key="10">
    <source>
        <dbReference type="EMBL" id="CRI41673.1"/>
    </source>
</evidence>
<comment type="subunit">
    <text evidence="7">Part of the 50S ribosomal subunit. Forms a cluster with proteins L14 and L19.</text>
</comment>
<dbReference type="EMBL" id="LN847190">
    <property type="protein sequence ID" value="CRI43902.1"/>
    <property type="molecule type" value="Genomic_DNA"/>
</dbReference>
<keyword evidence="4 7" id="KW-0689">Ribosomal protein</keyword>
<dbReference type="InterPro" id="IPR009000">
    <property type="entry name" value="Transl_B-barrel_sf"/>
</dbReference>
<dbReference type="EMBL" id="LN846999">
    <property type="protein sequence ID" value="CRI38282.1"/>
    <property type="molecule type" value="Genomic_DNA"/>
</dbReference>
<keyword evidence="3 7" id="KW-0694">RNA-binding</keyword>
<dbReference type="EMBL" id="LN847008">
    <property type="protein sequence ID" value="CRI41673.1"/>
    <property type="molecule type" value="Genomic_DNA"/>
</dbReference>
<proteinExistence type="inferred from homology"/>